<reference evidence="5 8" key="2">
    <citation type="submission" date="2019-07" db="EMBL/GenBank/DDBJ databases">
        <title>Genome sequencing of the stress-tolerant strain Azospirillum brasilense Az19.</title>
        <authorList>
            <person name="Maroniche G.A."/>
            <person name="Garcia J.E."/>
            <person name="Pagnussat L."/>
            <person name="Amenta M."/>
            <person name="Creus C.M."/>
        </authorList>
    </citation>
    <scope>NUCLEOTIDE SEQUENCE [LARGE SCALE GENOMIC DNA]</scope>
    <source>
        <strain evidence="5 8">Az19</strain>
    </source>
</reference>
<sequence>MDSAFGGRSHLIADIATEAGNLGIEIADIAGHVEEVNGRLGHQANVFAQLRGTGNKMSESTQRISAAATVARSVTEQARQEVESSHDRVQRSMNDIHALVAAVGGIEGQIAGLQEALDRVGRVAKEIFVIAKQTNLLALNATIEAARAGEAGRGFAVVANEVKALSKKTSEATTEIDATLKYLNDQAQRLMAESASSAGKARAVSEGTTAIGAVIETVGRAMSELNGETDKIDAASSEIGANCEELQHEIDDLAVGVQLSSDNLAQARDRVNTLVGMSERLIGITAELDVETVDTPFIRMVSDAASRISADFEDAMARGEVREGDLFDSNYQPIPGSNPQQHMTRFTEFCDRVLPKVLDSLLGQSERIVFCVAVDSNGYLPTHNRKFSQPQGTDPTWNAANCRNRRIFNDRVGLAAGRSTKPFLLQTYRRDMGGGKYALMKDVSAPITVRGRHWGGLRLAYKV</sequence>
<evidence type="ECO:0000259" key="3">
    <source>
        <dbReference type="PROSITE" id="PS50111"/>
    </source>
</evidence>
<accession>A0A060DK49</accession>
<dbReference type="GO" id="GO:0007165">
    <property type="term" value="P:signal transduction"/>
    <property type="evidence" value="ECO:0007669"/>
    <property type="project" value="UniProtKB-KW"/>
</dbReference>
<evidence type="ECO:0000313" key="4">
    <source>
        <dbReference type="EMBL" id="AIB11373.1"/>
    </source>
</evidence>
<dbReference type="KEGG" id="abq:ABAZ39_04970"/>
<reference evidence="6 9" key="3">
    <citation type="submission" date="2024-11" db="EMBL/GenBank/DDBJ databases">
        <title>Draft genome sequences of two bacteria associated to sugarcane roots in Colombia.</title>
        <authorList>
            <person name="Pardo-Diaz S."/>
            <person name="Masmela-Mendoza J."/>
            <person name="Delgadillo-Duran P."/>
            <person name="Bautista E.J."/>
            <person name="Rojas-Tapias D.F."/>
        </authorList>
    </citation>
    <scope>NUCLEOTIDE SEQUENCE [LARGE SCALE GENOMIC DNA]</scope>
    <source>
        <strain evidence="6 9">Ap18</strain>
    </source>
</reference>
<dbReference type="OrthoDB" id="2489132at2"/>
<dbReference type="GO" id="GO:0016020">
    <property type="term" value="C:membrane"/>
    <property type="evidence" value="ECO:0007669"/>
    <property type="project" value="InterPro"/>
</dbReference>
<feature type="domain" description="Methyl-accepting transducer" evidence="3">
    <location>
        <begin position="18"/>
        <end position="254"/>
    </location>
</feature>
<dbReference type="SUPFAM" id="SSF58104">
    <property type="entry name" value="Methyl-accepting chemotaxis protein (MCP) signaling domain"/>
    <property type="match status" value="1"/>
</dbReference>
<dbReference type="EMBL" id="VEWN01000001">
    <property type="protein sequence ID" value="KAA1058685.1"/>
    <property type="molecule type" value="Genomic_DNA"/>
</dbReference>
<evidence type="ECO:0000256" key="1">
    <source>
        <dbReference type="ARBA" id="ARBA00023224"/>
    </source>
</evidence>
<evidence type="ECO:0000313" key="5">
    <source>
        <dbReference type="EMBL" id="KAA1058685.1"/>
    </source>
</evidence>
<dbReference type="PANTHER" id="PTHR32089">
    <property type="entry name" value="METHYL-ACCEPTING CHEMOTAXIS PROTEIN MCPB"/>
    <property type="match status" value="1"/>
</dbReference>
<dbReference type="EMBL" id="JBJLSN010000008">
    <property type="protein sequence ID" value="MFL7901164.1"/>
    <property type="molecule type" value="Genomic_DNA"/>
</dbReference>
<dbReference type="Proteomes" id="UP000027186">
    <property type="component" value="Chromosome"/>
</dbReference>
<dbReference type="Pfam" id="PF00015">
    <property type="entry name" value="MCPsignal"/>
    <property type="match status" value="1"/>
</dbReference>
<dbReference type="EMBL" id="CP007793">
    <property type="protein sequence ID" value="AIB11373.1"/>
    <property type="molecule type" value="Genomic_DNA"/>
</dbReference>
<dbReference type="SMART" id="SM00283">
    <property type="entry name" value="MA"/>
    <property type="match status" value="1"/>
</dbReference>
<evidence type="ECO:0000256" key="2">
    <source>
        <dbReference type="PROSITE-ProRule" id="PRU00284"/>
    </source>
</evidence>
<name>A0A060DK49_9PROT</name>
<reference evidence="4 7" key="1">
    <citation type="journal article" date="2014" name="Genome Announc.">
        <title>Complete Genome Sequence of the Model Rhizosphere Strain Azospirillum brasilense Az39, Successfully Applied in Agriculture.</title>
        <authorList>
            <person name="Rivera D."/>
            <person name="Revale S."/>
            <person name="Molina R."/>
            <person name="Gualpa J."/>
            <person name="Puente M."/>
            <person name="Maroniche G."/>
            <person name="Paris G."/>
            <person name="Baker D."/>
            <person name="Clavijo B."/>
            <person name="McLay K."/>
            <person name="Spaepen S."/>
            <person name="Perticari A."/>
            <person name="Vazquez M."/>
            <person name="Wisniewski-Dye F."/>
            <person name="Watkins C."/>
            <person name="Martinez-Abarca F."/>
            <person name="Vanderleyden J."/>
            <person name="Cassan F."/>
        </authorList>
    </citation>
    <scope>NUCLEOTIDE SEQUENCE [LARGE SCALE GENOMIC DNA]</scope>
    <source>
        <strain evidence="4 7">Az39</strain>
    </source>
</reference>
<keyword evidence="9" id="KW-1185">Reference proteome</keyword>
<protein>
    <submittedName>
        <fullName evidence="4 6">Chemotaxis protein</fullName>
    </submittedName>
</protein>
<accession>A0A5B0L310</accession>
<dbReference type="InterPro" id="IPR004089">
    <property type="entry name" value="MCPsignal_dom"/>
</dbReference>
<evidence type="ECO:0000313" key="8">
    <source>
        <dbReference type="Proteomes" id="UP000325333"/>
    </source>
</evidence>
<dbReference type="PANTHER" id="PTHR32089:SF112">
    <property type="entry name" value="LYSOZYME-LIKE PROTEIN-RELATED"/>
    <property type="match status" value="1"/>
</dbReference>
<evidence type="ECO:0000313" key="7">
    <source>
        <dbReference type="Proteomes" id="UP000027186"/>
    </source>
</evidence>
<dbReference type="PROSITE" id="PS50111">
    <property type="entry name" value="CHEMOTAXIS_TRANSDUC_2"/>
    <property type="match status" value="1"/>
</dbReference>
<gene>
    <name evidence="4" type="ORF">ABAZ39_04970</name>
    <name evidence="6" type="ORF">ACJ41P_08525</name>
    <name evidence="5" type="ORF">FH063_000885</name>
</gene>
<dbReference type="Proteomes" id="UP000325333">
    <property type="component" value="Unassembled WGS sequence"/>
</dbReference>
<evidence type="ECO:0000313" key="6">
    <source>
        <dbReference type="EMBL" id="MFL7901164.1"/>
    </source>
</evidence>
<evidence type="ECO:0000313" key="9">
    <source>
        <dbReference type="Proteomes" id="UP001628281"/>
    </source>
</evidence>
<proteinExistence type="predicted"/>
<keyword evidence="1 2" id="KW-0807">Transducer</keyword>
<dbReference type="Gene3D" id="1.10.287.950">
    <property type="entry name" value="Methyl-accepting chemotaxis protein"/>
    <property type="match status" value="1"/>
</dbReference>
<dbReference type="AlphaFoldDB" id="A0A060DK49"/>
<organism evidence="4 7">
    <name type="scientific">Azospirillum argentinense</name>
    <dbReference type="NCBI Taxonomy" id="2970906"/>
    <lineage>
        <taxon>Bacteria</taxon>
        <taxon>Pseudomonadati</taxon>
        <taxon>Pseudomonadota</taxon>
        <taxon>Alphaproteobacteria</taxon>
        <taxon>Rhodospirillales</taxon>
        <taxon>Azospirillaceae</taxon>
        <taxon>Azospirillum</taxon>
    </lineage>
</organism>
<dbReference type="Proteomes" id="UP001628281">
    <property type="component" value="Unassembled WGS sequence"/>
</dbReference>
<dbReference type="RefSeq" id="WP_038527298.1">
    <property type="nucleotide sequence ID" value="NZ_CP007793.1"/>
</dbReference>